<gene>
    <name evidence="1" type="ORF">MLD38_031541</name>
</gene>
<name>A0ACB9MPG6_9MYRT</name>
<keyword evidence="2" id="KW-1185">Reference proteome</keyword>
<organism evidence="1 2">
    <name type="scientific">Melastoma candidum</name>
    <dbReference type="NCBI Taxonomy" id="119954"/>
    <lineage>
        <taxon>Eukaryota</taxon>
        <taxon>Viridiplantae</taxon>
        <taxon>Streptophyta</taxon>
        <taxon>Embryophyta</taxon>
        <taxon>Tracheophyta</taxon>
        <taxon>Spermatophyta</taxon>
        <taxon>Magnoliopsida</taxon>
        <taxon>eudicotyledons</taxon>
        <taxon>Gunneridae</taxon>
        <taxon>Pentapetalae</taxon>
        <taxon>rosids</taxon>
        <taxon>malvids</taxon>
        <taxon>Myrtales</taxon>
        <taxon>Melastomataceae</taxon>
        <taxon>Melastomatoideae</taxon>
        <taxon>Melastomateae</taxon>
        <taxon>Melastoma</taxon>
    </lineage>
</organism>
<evidence type="ECO:0000313" key="2">
    <source>
        <dbReference type="Proteomes" id="UP001057402"/>
    </source>
</evidence>
<accession>A0ACB9MPG6</accession>
<dbReference type="EMBL" id="CM042888">
    <property type="protein sequence ID" value="KAI4326203.1"/>
    <property type="molecule type" value="Genomic_DNA"/>
</dbReference>
<proteinExistence type="predicted"/>
<dbReference type="Proteomes" id="UP001057402">
    <property type="component" value="Chromosome 9"/>
</dbReference>
<protein>
    <submittedName>
        <fullName evidence="1">Uncharacterized protein</fullName>
    </submittedName>
</protein>
<comment type="caution">
    <text evidence="1">The sequence shown here is derived from an EMBL/GenBank/DDBJ whole genome shotgun (WGS) entry which is preliminary data.</text>
</comment>
<reference evidence="2" key="1">
    <citation type="journal article" date="2023" name="Front. Plant Sci.">
        <title>Chromosomal-level genome assembly of Melastoma candidum provides insights into trichome evolution.</title>
        <authorList>
            <person name="Zhong Y."/>
            <person name="Wu W."/>
            <person name="Sun C."/>
            <person name="Zou P."/>
            <person name="Liu Y."/>
            <person name="Dai S."/>
            <person name="Zhou R."/>
        </authorList>
    </citation>
    <scope>NUCLEOTIDE SEQUENCE [LARGE SCALE GENOMIC DNA]</scope>
</reference>
<sequence>MSQNLADYACVNKIGVDLNMEMPPFSFPSSAIGPRLLRAVGMASCDCFNPQLSPADDLLVKYQYISDVFIALAYFSIPLELLFFLKKTSAVAPYRWVLVQFSSFIFLCGATHLINLWTISANTRTAAIVMTVAKILTSLVSCATAVLLVHLIPSLLGSLAGSGESLLNNKADRQNKEAGLFRA</sequence>
<evidence type="ECO:0000313" key="1">
    <source>
        <dbReference type="EMBL" id="KAI4326203.1"/>
    </source>
</evidence>